<dbReference type="InterPro" id="IPR002466">
    <property type="entry name" value="A_deamin"/>
</dbReference>
<dbReference type="OrthoDB" id="416253at2759"/>
<dbReference type="SMART" id="SM00552">
    <property type="entry name" value="ADEAMc"/>
    <property type="match status" value="1"/>
</dbReference>
<comment type="similarity">
    <text evidence="7">Belongs to the ADAT1 family.</text>
</comment>
<name>A0A6J2YF31_SITOR</name>
<evidence type="ECO:0000256" key="1">
    <source>
        <dbReference type="ARBA" id="ARBA00022694"/>
    </source>
</evidence>
<dbReference type="EC" id="3.5.4.34" evidence="8"/>
<evidence type="ECO:0000313" key="14">
    <source>
        <dbReference type="RefSeq" id="XP_030761490.1"/>
    </source>
</evidence>
<dbReference type="GO" id="GO:0046872">
    <property type="term" value="F:metal ion binding"/>
    <property type="evidence" value="ECO:0007669"/>
    <property type="project" value="UniProtKB-KW"/>
</dbReference>
<dbReference type="FunCoup" id="A0A6J2YF31">
    <property type="interactions" value="1707"/>
</dbReference>
<dbReference type="PANTHER" id="PTHR46516">
    <property type="entry name" value="TRNA-SPECIFIC ADENOSINE DEAMINASE 1"/>
    <property type="match status" value="1"/>
</dbReference>
<dbReference type="GO" id="GO:0008033">
    <property type="term" value="P:tRNA processing"/>
    <property type="evidence" value="ECO:0007669"/>
    <property type="project" value="UniProtKB-KW"/>
</dbReference>
<comment type="cofactor">
    <cofactor evidence="5">
        <name>1D-myo-inositol hexakisphosphate</name>
        <dbReference type="ChEBI" id="CHEBI:58130"/>
    </cofactor>
</comment>
<evidence type="ECO:0000256" key="2">
    <source>
        <dbReference type="ARBA" id="ARBA00022723"/>
    </source>
</evidence>
<evidence type="ECO:0000313" key="13">
    <source>
        <dbReference type="Proteomes" id="UP000504635"/>
    </source>
</evidence>
<comment type="catalytic activity">
    <reaction evidence="11">
        <text>adenosine(37) in tRNA(Ala) + H2O + H(+) = inosine(37) in tRNA(Ala) + NH4(+)</text>
        <dbReference type="Rhea" id="RHEA:50968"/>
        <dbReference type="Rhea" id="RHEA-COMP:12855"/>
        <dbReference type="Rhea" id="RHEA-COMP:12856"/>
        <dbReference type="ChEBI" id="CHEBI:15377"/>
        <dbReference type="ChEBI" id="CHEBI:15378"/>
        <dbReference type="ChEBI" id="CHEBI:28938"/>
        <dbReference type="ChEBI" id="CHEBI:74411"/>
        <dbReference type="ChEBI" id="CHEBI:82852"/>
        <dbReference type="EC" id="3.5.4.34"/>
    </reaction>
</comment>
<evidence type="ECO:0000256" key="3">
    <source>
        <dbReference type="ARBA" id="ARBA00022801"/>
    </source>
</evidence>
<dbReference type="Proteomes" id="UP000504635">
    <property type="component" value="Unplaced"/>
</dbReference>
<evidence type="ECO:0000259" key="12">
    <source>
        <dbReference type="PROSITE" id="PS50141"/>
    </source>
</evidence>
<feature type="domain" description="A to I editase" evidence="12">
    <location>
        <begin position="49"/>
        <end position="395"/>
    </location>
</feature>
<evidence type="ECO:0000256" key="5">
    <source>
        <dbReference type="ARBA" id="ARBA00037026"/>
    </source>
</evidence>
<gene>
    <name evidence="14" type="primary">LOC115886469</name>
</gene>
<keyword evidence="1" id="KW-0819">tRNA processing</keyword>
<dbReference type="GeneID" id="115886469"/>
<keyword evidence="4" id="KW-0862">Zinc</keyword>
<evidence type="ECO:0000256" key="8">
    <source>
        <dbReference type="ARBA" id="ARBA00038940"/>
    </source>
</evidence>
<evidence type="ECO:0000256" key="7">
    <source>
        <dbReference type="ARBA" id="ARBA00038326"/>
    </source>
</evidence>
<dbReference type="CTD" id="23536"/>
<keyword evidence="13" id="KW-1185">Reference proteome</keyword>
<dbReference type="Pfam" id="PF02137">
    <property type="entry name" value="A_deamin"/>
    <property type="match status" value="1"/>
</dbReference>
<organism evidence="13 14">
    <name type="scientific">Sitophilus oryzae</name>
    <name type="common">Rice weevil</name>
    <name type="synonym">Curculio oryzae</name>
    <dbReference type="NCBI Taxonomy" id="7048"/>
    <lineage>
        <taxon>Eukaryota</taxon>
        <taxon>Metazoa</taxon>
        <taxon>Ecdysozoa</taxon>
        <taxon>Arthropoda</taxon>
        <taxon>Hexapoda</taxon>
        <taxon>Insecta</taxon>
        <taxon>Pterygota</taxon>
        <taxon>Neoptera</taxon>
        <taxon>Endopterygota</taxon>
        <taxon>Coleoptera</taxon>
        <taxon>Polyphaga</taxon>
        <taxon>Cucujiformia</taxon>
        <taxon>Curculionidae</taxon>
        <taxon>Dryophthorinae</taxon>
        <taxon>Sitophilus</taxon>
    </lineage>
</organism>
<accession>A0A6J2YF31</accession>
<keyword evidence="3" id="KW-0378">Hydrolase</keyword>
<dbReference type="AlphaFoldDB" id="A0A6J2YF31"/>
<evidence type="ECO:0000256" key="9">
    <source>
        <dbReference type="ARBA" id="ARBA00040502"/>
    </source>
</evidence>
<dbReference type="PANTHER" id="PTHR46516:SF1">
    <property type="entry name" value="TRNA-SPECIFIC ADENOSINE DEAMINASE 1"/>
    <property type="match status" value="1"/>
</dbReference>
<reference evidence="14" key="1">
    <citation type="submission" date="2025-08" db="UniProtKB">
        <authorList>
            <consortium name="RefSeq"/>
        </authorList>
    </citation>
    <scope>IDENTIFICATION</scope>
    <source>
        <tissue evidence="14">Gonads</tissue>
    </source>
</reference>
<comment type="function">
    <text evidence="6">Specifically deaminates adenosine-37 to inosine in tRNA-Ala.</text>
</comment>
<dbReference type="GO" id="GO:0043829">
    <property type="term" value="F:tRNA-specific adenosine-37 deaminase activity"/>
    <property type="evidence" value="ECO:0007669"/>
    <property type="project" value="UniProtKB-EC"/>
</dbReference>
<protein>
    <recommendedName>
        <fullName evidence="9">tRNA-specific adenosine deaminase 1</fullName>
        <ecNumber evidence="8">3.5.4.34</ecNumber>
    </recommendedName>
    <alternativeName>
        <fullName evidence="10">tRNA-specific adenosine-37 deaminase</fullName>
    </alternativeName>
</protein>
<evidence type="ECO:0000256" key="4">
    <source>
        <dbReference type="ARBA" id="ARBA00022833"/>
    </source>
</evidence>
<dbReference type="PROSITE" id="PS50141">
    <property type="entry name" value="A_DEAMIN_EDITASE"/>
    <property type="match status" value="1"/>
</dbReference>
<dbReference type="RefSeq" id="XP_030761490.1">
    <property type="nucleotide sequence ID" value="XM_030905630.1"/>
</dbReference>
<proteinExistence type="inferred from homology"/>
<dbReference type="GO" id="GO:0003723">
    <property type="term" value="F:RNA binding"/>
    <property type="evidence" value="ECO:0007669"/>
    <property type="project" value="InterPro"/>
</dbReference>
<evidence type="ECO:0000256" key="10">
    <source>
        <dbReference type="ARBA" id="ARBA00041760"/>
    </source>
</evidence>
<dbReference type="KEGG" id="soy:115886469"/>
<keyword evidence="2" id="KW-0479">Metal-binding</keyword>
<evidence type="ECO:0000256" key="11">
    <source>
        <dbReference type="ARBA" id="ARBA00047635"/>
    </source>
</evidence>
<dbReference type="InParanoid" id="A0A6J2YF31"/>
<sequence length="397" mass="45326">MQKNIHQTIADCCLKHFNGLPRAKKPKENEWTVLSCIVKQEFCNFQVVALGTGTKCIGRTKMCAKGTILNDSHAEIICRRAFLRYLYGEMGKTTSIFNFDRNKQRHYLKPNIYFHFFTTHVPCGDAAIFEKQTVDDNFGDVIEDEQFDHLQKRLKTERGVIFRTGAKSFTESIKCDLKCRESDYHSIGIVRTKPGRGDPTMSVSCSDKLAKWCHLGIQGALLMTFLEYPIYLSTFTIDQNTPFDEDALKRALYDRLGTVSLSFPFERHILQCGQANINFPFGKSEEKQPSPDSILWFSIGNDGFLEVAVDGKKQGTTKKNMHSVKAQLKICKLQIFNAFITKLDECNIRLCSDVENKNLTYIAAKNVCKGYNDNWRNLKDSFGVWTSKQSTLLDFTV</sequence>
<evidence type="ECO:0000256" key="6">
    <source>
        <dbReference type="ARBA" id="ARBA00037784"/>
    </source>
</evidence>